<accession>A0ABV7JU80</accession>
<comment type="similarity">
    <text evidence="1">Belongs to the FemABX family.</text>
</comment>
<evidence type="ECO:0000313" key="9">
    <source>
        <dbReference type="Proteomes" id="UP001595477"/>
    </source>
</evidence>
<evidence type="ECO:0000256" key="2">
    <source>
        <dbReference type="ARBA" id="ARBA00022679"/>
    </source>
</evidence>
<dbReference type="Pfam" id="PF13480">
    <property type="entry name" value="Acetyltransf_6"/>
    <property type="match status" value="1"/>
</dbReference>
<proteinExistence type="inferred from homology"/>
<keyword evidence="2" id="KW-0808">Transferase</keyword>
<dbReference type="EMBL" id="JBHRSX010000005">
    <property type="protein sequence ID" value="MFC3200354.1"/>
    <property type="molecule type" value="Genomic_DNA"/>
</dbReference>
<evidence type="ECO:0000259" key="7">
    <source>
        <dbReference type="Pfam" id="PF13480"/>
    </source>
</evidence>
<keyword evidence="9" id="KW-1185">Reference proteome</keyword>
<protein>
    <submittedName>
        <fullName evidence="8">Peptidoglycan bridge formation glycyltransferase FemA/FemB family protein</fullName>
    </submittedName>
</protein>
<evidence type="ECO:0000256" key="3">
    <source>
        <dbReference type="ARBA" id="ARBA00022960"/>
    </source>
</evidence>
<organism evidence="8 9">
    <name type="scientific">Alteromonas oceani</name>
    <dbReference type="NCBI Taxonomy" id="2071609"/>
    <lineage>
        <taxon>Bacteria</taxon>
        <taxon>Pseudomonadati</taxon>
        <taxon>Pseudomonadota</taxon>
        <taxon>Gammaproteobacteria</taxon>
        <taxon>Alteromonadales</taxon>
        <taxon>Alteromonadaceae</taxon>
        <taxon>Alteromonas/Salinimonas group</taxon>
        <taxon>Alteromonas</taxon>
    </lineage>
</organism>
<keyword evidence="3" id="KW-0133">Cell shape</keyword>
<keyword evidence="4" id="KW-0573">Peptidoglycan synthesis</keyword>
<evidence type="ECO:0000256" key="6">
    <source>
        <dbReference type="ARBA" id="ARBA00023316"/>
    </source>
</evidence>
<dbReference type="Gene3D" id="3.40.630.30">
    <property type="match status" value="1"/>
</dbReference>
<dbReference type="InterPro" id="IPR003447">
    <property type="entry name" value="FEMABX"/>
</dbReference>
<feature type="domain" description="BioF2-like acetyltransferase" evidence="7">
    <location>
        <begin position="166"/>
        <end position="299"/>
    </location>
</feature>
<gene>
    <name evidence="8" type="ORF">ACFOEW_00775</name>
</gene>
<evidence type="ECO:0000256" key="1">
    <source>
        <dbReference type="ARBA" id="ARBA00009943"/>
    </source>
</evidence>
<evidence type="ECO:0000256" key="4">
    <source>
        <dbReference type="ARBA" id="ARBA00022984"/>
    </source>
</evidence>
<keyword evidence="5" id="KW-0012">Acyltransferase</keyword>
<sequence>MNRIEILKRDQSERIYHFLARQPKALLYCSPRYVALVSDYLQADYFWLALCKDCKLTALLPVMVATGKFGPVYNSLAYYGSNGGVIDSADSFSNKQILIDQFYCLAEEAGACSATIITNPLNEDTQIYDEITKCDYKDQRVGQITSLEGIVDEQSLLAKFESPRPRNIRKAIKSGVQVSQSVKPEAIDALYAIHVENMQKIGGLAKEKAFFDRLTVYMQQGDWAIFEARVGGDISASLLVFYFNQTVEYFTPVVKQEFRDTQSLSLVIFEAMLDAVKRGFKKWNWGGTWLTQDGVYQFKKKWGTTDYPYFYYTKVFNEAVLATSREELLGEYKGFFVLPFSVLSRDV</sequence>
<dbReference type="PANTHER" id="PTHR36174">
    <property type="entry name" value="LIPID II:GLYCINE GLYCYLTRANSFERASE"/>
    <property type="match status" value="1"/>
</dbReference>
<evidence type="ECO:0000256" key="5">
    <source>
        <dbReference type="ARBA" id="ARBA00023315"/>
    </source>
</evidence>
<evidence type="ECO:0000313" key="8">
    <source>
        <dbReference type="EMBL" id="MFC3200354.1"/>
    </source>
</evidence>
<comment type="caution">
    <text evidence="8">The sequence shown here is derived from an EMBL/GenBank/DDBJ whole genome shotgun (WGS) entry which is preliminary data.</text>
</comment>
<name>A0ABV7JU80_9ALTE</name>
<dbReference type="SUPFAM" id="SSF55729">
    <property type="entry name" value="Acyl-CoA N-acyltransferases (Nat)"/>
    <property type="match status" value="1"/>
</dbReference>
<dbReference type="Proteomes" id="UP001595477">
    <property type="component" value="Unassembled WGS sequence"/>
</dbReference>
<dbReference type="PROSITE" id="PS51191">
    <property type="entry name" value="FEMABX"/>
    <property type="match status" value="1"/>
</dbReference>
<keyword evidence="6" id="KW-0961">Cell wall biogenesis/degradation</keyword>
<dbReference type="InterPro" id="IPR038740">
    <property type="entry name" value="BioF2-like_GNAT_dom"/>
</dbReference>
<dbReference type="InterPro" id="IPR050644">
    <property type="entry name" value="PG_Glycine_Bridge_Synth"/>
</dbReference>
<reference evidence="9" key="1">
    <citation type="journal article" date="2019" name="Int. J. Syst. Evol. Microbiol.">
        <title>The Global Catalogue of Microorganisms (GCM) 10K type strain sequencing project: providing services to taxonomists for standard genome sequencing and annotation.</title>
        <authorList>
            <consortium name="The Broad Institute Genomics Platform"/>
            <consortium name="The Broad Institute Genome Sequencing Center for Infectious Disease"/>
            <person name="Wu L."/>
            <person name="Ma J."/>
        </authorList>
    </citation>
    <scope>NUCLEOTIDE SEQUENCE [LARGE SCALE GENOMIC DNA]</scope>
    <source>
        <strain evidence="9">KCTC 52449</strain>
    </source>
</reference>
<dbReference type="PANTHER" id="PTHR36174:SF1">
    <property type="entry name" value="LIPID II:GLYCINE GLYCYLTRANSFERASE"/>
    <property type="match status" value="1"/>
</dbReference>
<dbReference type="InterPro" id="IPR016181">
    <property type="entry name" value="Acyl_CoA_acyltransferase"/>
</dbReference>
<dbReference type="RefSeq" id="WP_123326597.1">
    <property type="nucleotide sequence ID" value="NZ_JBHRSX010000005.1"/>
</dbReference>